<keyword evidence="2" id="KW-1133">Transmembrane helix</keyword>
<evidence type="ECO:0000313" key="3">
    <source>
        <dbReference type="EMBL" id="MXU91059.1"/>
    </source>
</evidence>
<dbReference type="AlphaFoldDB" id="A0A6B0UML7"/>
<protein>
    <submittedName>
        <fullName evidence="3">Uncharacterized protein</fullName>
    </submittedName>
</protein>
<proteinExistence type="predicted"/>
<name>A0A6B0UML7_IXORI</name>
<keyword evidence="2" id="KW-0812">Transmembrane</keyword>
<organism evidence="3">
    <name type="scientific">Ixodes ricinus</name>
    <name type="common">Common tick</name>
    <name type="synonym">Acarus ricinus</name>
    <dbReference type="NCBI Taxonomy" id="34613"/>
    <lineage>
        <taxon>Eukaryota</taxon>
        <taxon>Metazoa</taxon>
        <taxon>Ecdysozoa</taxon>
        <taxon>Arthropoda</taxon>
        <taxon>Chelicerata</taxon>
        <taxon>Arachnida</taxon>
        <taxon>Acari</taxon>
        <taxon>Parasitiformes</taxon>
        <taxon>Ixodida</taxon>
        <taxon>Ixodoidea</taxon>
        <taxon>Ixodidae</taxon>
        <taxon>Ixodinae</taxon>
        <taxon>Ixodes</taxon>
    </lineage>
</organism>
<evidence type="ECO:0000256" key="1">
    <source>
        <dbReference type="SAM" id="MobiDB-lite"/>
    </source>
</evidence>
<feature type="region of interest" description="Disordered" evidence="1">
    <location>
        <begin position="100"/>
        <end position="119"/>
    </location>
</feature>
<reference evidence="3" key="1">
    <citation type="submission" date="2019-12" db="EMBL/GenBank/DDBJ databases">
        <title>An insight into the sialome of adult female Ixodes ricinus ticks feeding for 6 days.</title>
        <authorList>
            <person name="Perner J."/>
            <person name="Ribeiro J.M.C."/>
        </authorList>
    </citation>
    <scope>NUCLEOTIDE SEQUENCE</scope>
    <source>
        <strain evidence="3">Semi-engorged</strain>
        <tissue evidence="3">Salivary glands</tissue>
    </source>
</reference>
<evidence type="ECO:0000256" key="2">
    <source>
        <dbReference type="SAM" id="Phobius"/>
    </source>
</evidence>
<keyword evidence="2" id="KW-0472">Membrane</keyword>
<accession>A0A6B0UML7</accession>
<feature type="transmembrane region" description="Helical" evidence="2">
    <location>
        <begin position="14"/>
        <end position="38"/>
    </location>
</feature>
<sequence>MCVYHRAFSFCFSFMYFFLPLVFGFVALVDCGVYLIFVNFCRVGPYNKGVNNFHRFRTACACVHAAGSGKLVYSFKEGLNKKKNDTKKSWAIKGLTKRWVGGGAPTSTNNVGGPPSQGG</sequence>
<dbReference type="EMBL" id="GIFC01008976">
    <property type="protein sequence ID" value="MXU91059.1"/>
    <property type="molecule type" value="Transcribed_RNA"/>
</dbReference>